<dbReference type="InterPro" id="IPR002109">
    <property type="entry name" value="Glutaredoxin"/>
</dbReference>
<dbReference type="InterPro" id="IPR036249">
    <property type="entry name" value="Thioredoxin-like_sf"/>
</dbReference>
<protein>
    <submittedName>
        <fullName evidence="2">Glutaredoxin</fullName>
    </submittedName>
</protein>
<gene>
    <name evidence="2" type="ORF">AAM4_0770</name>
</gene>
<proteinExistence type="predicted"/>
<dbReference type="RefSeq" id="WP_244671491.1">
    <property type="nucleotide sequence ID" value="NZ_LK995479.1"/>
</dbReference>
<feature type="domain" description="Glutaredoxin" evidence="1">
    <location>
        <begin position="13"/>
        <end position="63"/>
    </location>
</feature>
<dbReference type="AlphaFoldDB" id="A0A1L7RLU7"/>
<dbReference type="EMBL" id="LK995479">
    <property type="protein sequence ID" value="CED90602.1"/>
    <property type="molecule type" value="Genomic_DNA"/>
</dbReference>
<sequence length="103" mass="11287">MGTCDTRAPWLDVYTLPSCPQCEQTLRLLDHLGARHRARPLADHPDAQALAAERHVASAPVVVAMSPVGLVAGVWGGHRPDLIRRHLDEYAPSVWDETEETAS</sequence>
<organism evidence="2">
    <name type="scientific">Actinomyces succiniciruminis</name>
    <dbReference type="NCBI Taxonomy" id="1522002"/>
    <lineage>
        <taxon>Bacteria</taxon>
        <taxon>Bacillati</taxon>
        <taxon>Actinomycetota</taxon>
        <taxon>Actinomycetes</taxon>
        <taxon>Actinomycetales</taxon>
        <taxon>Actinomycetaceae</taxon>
        <taxon>Actinomyces</taxon>
    </lineage>
</organism>
<dbReference type="Pfam" id="PF00462">
    <property type="entry name" value="Glutaredoxin"/>
    <property type="match status" value="1"/>
</dbReference>
<evidence type="ECO:0000313" key="2">
    <source>
        <dbReference type="EMBL" id="CED90602.1"/>
    </source>
</evidence>
<dbReference type="Gene3D" id="3.40.30.10">
    <property type="entry name" value="Glutaredoxin"/>
    <property type="match status" value="1"/>
</dbReference>
<accession>A0A1L7RLU7</accession>
<dbReference type="SUPFAM" id="SSF52833">
    <property type="entry name" value="Thioredoxin-like"/>
    <property type="match status" value="1"/>
</dbReference>
<name>A0A1L7RLU7_9ACTO</name>
<evidence type="ECO:0000259" key="1">
    <source>
        <dbReference type="Pfam" id="PF00462"/>
    </source>
</evidence>
<reference evidence="2" key="1">
    <citation type="submission" date="2014-07" db="EMBL/GenBank/DDBJ databases">
        <authorList>
            <person name="Zhang J.E."/>
            <person name="Yang H."/>
            <person name="Guo J."/>
            <person name="Deng Z."/>
            <person name="Luo H."/>
            <person name="Luo M."/>
            <person name="Zhao B."/>
        </authorList>
    </citation>
    <scope>NUCLEOTIDE SEQUENCE</scope>
    <source>
        <strain evidence="2">AM4</strain>
    </source>
</reference>